<proteinExistence type="predicted"/>
<accession>A0A7S2S078</accession>
<evidence type="ECO:0000256" key="1">
    <source>
        <dbReference type="SAM" id="MobiDB-lite"/>
    </source>
</evidence>
<feature type="region of interest" description="Disordered" evidence="1">
    <location>
        <begin position="1"/>
        <end position="23"/>
    </location>
</feature>
<protein>
    <submittedName>
        <fullName evidence="2">Uncharacterized protein</fullName>
    </submittedName>
</protein>
<name>A0A7S2S078_9STRA</name>
<reference evidence="2" key="1">
    <citation type="submission" date="2021-01" db="EMBL/GenBank/DDBJ databases">
        <authorList>
            <person name="Corre E."/>
            <person name="Pelletier E."/>
            <person name="Niang G."/>
            <person name="Scheremetjew M."/>
            <person name="Finn R."/>
            <person name="Kale V."/>
            <person name="Holt S."/>
            <person name="Cochrane G."/>
            <person name="Meng A."/>
            <person name="Brown T."/>
            <person name="Cohen L."/>
        </authorList>
    </citation>
    <scope>NUCLEOTIDE SEQUENCE</scope>
    <source>
        <strain evidence="2">NY070348D</strain>
    </source>
</reference>
<dbReference type="AlphaFoldDB" id="A0A7S2S078"/>
<evidence type="ECO:0000313" key="2">
    <source>
        <dbReference type="EMBL" id="CAD9685745.1"/>
    </source>
</evidence>
<dbReference type="EMBL" id="HBHK01014177">
    <property type="protein sequence ID" value="CAD9685745.1"/>
    <property type="molecule type" value="Transcribed_RNA"/>
</dbReference>
<sequence>MKEEEECGCSSQFEGPGPDGLCGAEPIPVPIPRPPKVPEFIEKGWEYEIYKRIEDAATKLAPMLAALPRFLWRTPKALLQDVARPMAMEIATAEQAQVLGKWEELSMGLVEGEEGFTMGGLEIGGESGLAGVSTLGEGALEGSVLGPFGLVAGFMAAGVLALGMLVEQKNQEQHNVELAVQAHDALLAEWLQKRFEQQNMEIMASACSAKLQDTQNEARRVTCEGNKFDGFEAASNVIEQPSTRSNCELSRFPFPNTHRNQTMNYQMLGLASIVNYHKVLLTTMTLELSMSKTIANKQARRDAIAERFVKTMDLYFQEFALVPDGTPKRSLLGHLFYNLHHKLSPFDPSWPGDRDELLMNYTDIIQNIPLLRMRIPLGLWENEYIKNSPYYDKLSVISELGTHWIVEIGTGQVGGNLKQVNCDGLGINFNTERVCNSIPGCKWQSSTCAYDLPESQDPCALKEGTWWNNPAVCYKYRANTFNIERKRVYCIWNEDVTGKFGIPPGCVQANMFPDFVVSDSRPFPKFACKHPNSTTTALLKSVTNGDIGAMNTTLFTGAPSPVASFYNATSGKCTNTPTQACRYIRKGAQYGKPCVCKQFELWPDSDPSYIRDYMCTEPGNTCWGDTINATTPSEDQYHTYQIIDSSGRTCLDPNTVWNYYNPIWYANMSLGPPFYQNFN</sequence>
<organism evidence="2">
    <name type="scientific">Mucochytrium quahogii</name>
    <dbReference type="NCBI Taxonomy" id="96639"/>
    <lineage>
        <taxon>Eukaryota</taxon>
        <taxon>Sar</taxon>
        <taxon>Stramenopiles</taxon>
        <taxon>Bigyra</taxon>
        <taxon>Labyrinthulomycetes</taxon>
        <taxon>Thraustochytrida</taxon>
        <taxon>Thraustochytriidae</taxon>
        <taxon>Mucochytrium</taxon>
    </lineage>
</organism>
<gene>
    <name evidence="2" type="ORF">QSP1433_LOCUS8907</name>
</gene>